<sequence length="131" mass="14840">MESANGFASVCNRYESNETNVGIVCRRVGHLSPPQAPPLYHLLFKRSAEFRNNIIQQFSDLQPSDYLLLKEQTGAAPEVCFTHYFHEQDGWGILFFLSATIRVRSLCSLTYHKQMMGCCLAYPPCTLITST</sequence>
<evidence type="ECO:0000313" key="1">
    <source>
        <dbReference type="EMBL" id="GIY55754.1"/>
    </source>
</evidence>
<comment type="caution">
    <text evidence="1">The sequence shown here is derived from an EMBL/GenBank/DDBJ whole genome shotgun (WGS) entry which is preliminary data.</text>
</comment>
<accession>A0AAV4UD80</accession>
<dbReference type="Proteomes" id="UP001054945">
    <property type="component" value="Unassembled WGS sequence"/>
</dbReference>
<dbReference type="EMBL" id="BPLR01012670">
    <property type="protein sequence ID" value="GIY55754.1"/>
    <property type="molecule type" value="Genomic_DNA"/>
</dbReference>
<dbReference type="AlphaFoldDB" id="A0AAV4UD80"/>
<proteinExistence type="predicted"/>
<gene>
    <name evidence="1" type="ORF">CEXT_355221</name>
</gene>
<protein>
    <submittedName>
        <fullName evidence="1">Uncharacterized protein</fullName>
    </submittedName>
</protein>
<name>A0AAV4UD80_CAEEX</name>
<organism evidence="1 2">
    <name type="scientific">Caerostris extrusa</name>
    <name type="common">Bark spider</name>
    <name type="synonym">Caerostris bankana</name>
    <dbReference type="NCBI Taxonomy" id="172846"/>
    <lineage>
        <taxon>Eukaryota</taxon>
        <taxon>Metazoa</taxon>
        <taxon>Ecdysozoa</taxon>
        <taxon>Arthropoda</taxon>
        <taxon>Chelicerata</taxon>
        <taxon>Arachnida</taxon>
        <taxon>Araneae</taxon>
        <taxon>Araneomorphae</taxon>
        <taxon>Entelegynae</taxon>
        <taxon>Araneoidea</taxon>
        <taxon>Araneidae</taxon>
        <taxon>Caerostris</taxon>
    </lineage>
</organism>
<reference evidence="1 2" key="1">
    <citation type="submission" date="2021-06" db="EMBL/GenBank/DDBJ databases">
        <title>Caerostris extrusa draft genome.</title>
        <authorList>
            <person name="Kono N."/>
            <person name="Arakawa K."/>
        </authorList>
    </citation>
    <scope>NUCLEOTIDE SEQUENCE [LARGE SCALE GENOMIC DNA]</scope>
</reference>
<evidence type="ECO:0000313" key="2">
    <source>
        <dbReference type="Proteomes" id="UP001054945"/>
    </source>
</evidence>
<keyword evidence="2" id="KW-1185">Reference proteome</keyword>